<feature type="chain" id="PRO_5040434702" description="Secreted protein" evidence="1">
    <location>
        <begin position="17"/>
        <end position="73"/>
    </location>
</feature>
<evidence type="ECO:0000313" key="2">
    <source>
        <dbReference type="EMBL" id="CAB1443705.1"/>
    </source>
</evidence>
<dbReference type="Proteomes" id="UP001153269">
    <property type="component" value="Unassembled WGS sequence"/>
</dbReference>
<evidence type="ECO:0000313" key="3">
    <source>
        <dbReference type="Proteomes" id="UP001153269"/>
    </source>
</evidence>
<dbReference type="EMBL" id="CADEAL010003168">
    <property type="protein sequence ID" value="CAB1443705.1"/>
    <property type="molecule type" value="Genomic_DNA"/>
</dbReference>
<reference evidence="2" key="1">
    <citation type="submission" date="2020-03" db="EMBL/GenBank/DDBJ databases">
        <authorList>
            <person name="Weist P."/>
        </authorList>
    </citation>
    <scope>NUCLEOTIDE SEQUENCE</scope>
</reference>
<evidence type="ECO:0008006" key="4">
    <source>
        <dbReference type="Google" id="ProtNLM"/>
    </source>
</evidence>
<comment type="caution">
    <text evidence="2">The sequence shown here is derived from an EMBL/GenBank/DDBJ whole genome shotgun (WGS) entry which is preliminary data.</text>
</comment>
<evidence type="ECO:0000256" key="1">
    <source>
        <dbReference type="SAM" id="SignalP"/>
    </source>
</evidence>
<sequence>MPLAAKTASCLSGALALHLLDLRSCIPSTWDITSSLHRGNCIADSCRLLQDKTLFVSCPGWLVRDPSQISVGV</sequence>
<proteinExistence type="predicted"/>
<gene>
    <name evidence="2" type="ORF">PLEPLA_LOCUS31421</name>
</gene>
<keyword evidence="1" id="KW-0732">Signal</keyword>
<keyword evidence="3" id="KW-1185">Reference proteome</keyword>
<accession>A0A9N7V1G9</accession>
<protein>
    <recommendedName>
        <fullName evidence="4">Secreted protein</fullName>
    </recommendedName>
</protein>
<feature type="signal peptide" evidence="1">
    <location>
        <begin position="1"/>
        <end position="16"/>
    </location>
</feature>
<organism evidence="2 3">
    <name type="scientific">Pleuronectes platessa</name>
    <name type="common">European plaice</name>
    <dbReference type="NCBI Taxonomy" id="8262"/>
    <lineage>
        <taxon>Eukaryota</taxon>
        <taxon>Metazoa</taxon>
        <taxon>Chordata</taxon>
        <taxon>Craniata</taxon>
        <taxon>Vertebrata</taxon>
        <taxon>Euteleostomi</taxon>
        <taxon>Actinopterygii</taxon>
        <taxon>Neopterygii</taxon>
        <taxon>Teleostei</taxon>
        <taxon>Neoteleostei</taxon>
        <taxon>Acanthomorphata</taxon>
        <taxon>Carangaria</taxon>
        <taxon>Pleuronectiformes</taxon>
        <taxon>Pleuronectoidei</taxon>
        <taxon>Pleuronectidae</taxon>
        <taxon>Pleuronectes</taxon>
    </lineage>
</organism>
<name>A0A9N7V1G9_PLEPL</name>
<dbReference type="AlphaFoldDB" id="A0A9N7V1G9"/>